<comment type="similarity">
    <text evidence="1 2">Belongs to the outer membrane factor (OMF) (TC 1.B.17) family.</text>
</comment>
<evidence type="ECO:0000313" key="4">
    <source>
        <dbReference type="EMBL" id="MDT0646288.1"/>
    </source>
</evidence>
<keyword evidence="5" id="KW-1185">Reference proteome</keyword>
<reference evidence="4 5" key="1">
    <citation type="submission" date="2023-09" db="EMBL/GenBank/DDBJ databases">
        <authorList>
            <person name="Rey-Velasco X."/>
        </authorList>
    </citation>
    <scope>NUCLEOTIDE SEQUENCE [LARGE SCALE GENOMIC DNA]</scope>
    <source>
        <strain evidence="4 5">F260</strain>
    </source>
</reference>
<comment type="subcellular location">
    <subcellularLocation>
        <location evidence="2">Cell membrane</location>
        <topology evidence="2">Lipid-anchor</topology>
    </subcellularLocation>
</comment>
<dbReference type="InterPro" id="IPR010131">
    <property type="entry name" value="MdtP/NodT-like"/>
</dbReference>
<keyword evidence="2" id="KW-0449">Lipoprotein</keyword>
<feature type="coiled-coil region" evidence="3">
    <location>
        <begin position="405"/>
        <end position="439"/>
    </location>
</feature>
<dbReference type="Gene3D" id="1.20.1600.10">
    <property type="entry name" value="Outer membrane efflux proteins (OEP)"/>
    <property type="match status" value="1"/>
</dbReference>
<keyword evidence="2" id="KW-1134">Transmembrane beta strand</keyword>
<proteinExistence type="inferred from homology"/>
<dbReference type="Gene3D" id="2.20.200.10">
    <property type="entry name" value="Outer membrane efflux proteins (OEP)"/>
    <property type="match status" value="1"/>
</dbReference>
<dbReference type="Proteomes" id="UP001245285">
    <property type="component" value="Unassembled WGS sequence"/>
</dbReference>
<keyword evidence="2" id="KW-0812">Transmembrane</keyword>
<comment type="caution">
    <text evidence="4">The sequence shown here is derived from an EMBL/GenBank/DDBJ whole genome shotgun (WGS) entry which is preliminary data.</text>
</comment>
<protein>
    <submittedName>
        <fullName evidence="4">TolC family protein</fullName>
    </submittedName>
</protein>
<evidence type="ECO:0000256" key="3">
    <source>
        <dbReference type="SAM" id="Coils"/>
    </source>
</evidence>
<sequence>MRSKCGILHAAAIPVSIEPEIILPLTILPTKSGLSAGRSPFLLWMPLLCFCILSSCAPKLQNVEPPIEEAGAFSYTGNEAIPEEWWKSFNDPDLDSLINIALTKNLNLAATWEQFKAAQAIVRREKSFLWPEIDLAARSAISRPEPDFAGGENFQAGLAAGYELDLWGRIRSGIQAEKFRAEASFYDYQAAAMTLSAEISNTWFQLLTVEKQLELTNRQIETNEEILRLIRARFTSGQVRAVDILRQQQLLESTRDQKIFYETQLMLLQNQLAVLLGRPPQNLLITPETALPELPPLPETGLPLELIRRRPDVQQAYNLVLSADREMAQAIRSKYPRLTFDLSAQSRSNNYGNLFQDWAYTLAGNLVAPLLYGGRIRAEVDRTEALKNQQLYLYGQTVLIAFREVEDALIREQKQKERIEVLERRLELAQKTNKQLRIEFLNGLSEYLDVLLSLDQEQQLQRDILEARQTLLEHRITLYRTLAGGFETERTDSAEF</sequence>
<name>A0ABU3CJ85_9FLAO</name>
<dbReference type="SUPFAM" id="SSF56954">
    <property type="entry name" value="Outer membrane efflux proteins (OEP)"/>
    <property type="match status" value="1"/>
</dbReference>
<accession>A0ABU3CJ85</accession>
<keyword evidence="3" id="KW-0175">Coiled coil</keyword>
<dbReference type="NCBIfam" id="TIGR01845">
    <property type="entry name" value="outer_NodT"/>
    <property type="match status" value="1"/>
</dbReference>
<organism evidence="4 5">
    <name type="scientific">Autumnicola lenta</name>
    <dbReference type="NCBI Taxonomy" id="3075593"/>
    <lineage>
        <taxon>Bacteria</taxon>
        <taxon>Pseudomonadati</taxon>
        <taxon>Bacteroidota</taxon>
        <taxon>Flavobacteriia</taxon>
        <taxon>Flavobacteriales</taxon>
        <taxon>Flavobacteriaceae</taxon>
        <taxon>Autumnicola</taxon>
    </lineage>
</organism>
<evidence type="ECO:0000256" key="1">
    <source>
        <dbReference type="ARBA" id="ARBA00007613"/>
    </source>
</evidence>
<gene>
    <name evidence="4" type="ORF">RM545_06265</name>
</gene>
<dbReference type="Pfam" id="PF02321">
    <property type="entry name" value="OEP"/>
    <property type="match status" value="2"/>
</dbReference>
<dbReference type="PANTHER" id="PTHR30203">
    <property type="entry name" value="OUTER MEMBRANE CATION EFFLUX PROTEIN"/>
    <property type="match status" value="1"/>
</dbReference>
<keyword evidence="2" id="KW-0472">Membrane</keyword>
<evidence type="ECO:0000256" key="2">
    <source>
        <dbReference type="RuleBase" id="RU362097"/>
    </source>
</evidence>
<dbReference type="InterPro" id="IPR003423">
    <property type="entry name" value="OMP_efflux"/>
</dbReference>
<dbReference type="RefSeq" id="WP_311494463.1">
    <property type="nucleotide sequence ID" value="NZ_JAVRHO010000007.1"/>
</dbReference>
<dbReference type="EMBL" id="JAVRHO010000007">
    <property type="protein sequence ID" value="MDT0646288.1"/>
    <property type="molecule type" value="Genomic_DNA"/>
</dbReference>
<keyword evidence="2" id="KW-0564">Palmitate</keyword>
<evidence type="ECO:0000313" key="5">
    <source>
        <dbReference type="Proteomes" id="UP001245285"/>
    </source>
</evidence>
<dbReference type="PANTHER" id="PTHR30203:SF33">
    <property type="entry name" value="BLR4455 PROTEIN"/>
    <property type="match status" value="1"/>
</dbReference>